<evidence type="ECO:0000313" key="3">
    <source>
        <dbReference type="Proteomes" id="UP000228621"/>
    </source>
</evidence>
<proteinExistence type="predicted"/>
<name>A0A2A5JU48_PSEO7</name>
<dbReference type="OrthoDB" id="6305531at2"/>
<keyword evidence="1" id="KW-0812">Transmembrane</keyword>
<dbReference type="AlphaFoldDB" id="A0A2A5JU48"/>
<keyword evidence="1" id="KW-1133">Transmembrane helix</keyword>
<dbReference type="Proteomes" id="UP000228621">
    <property type="component" value="Unassembled WGS sequence"/>
</dbReference>
<keyword evidence="3" id="KW-1185">Reference proteome</keyword>
<dbReference type="RefSeq" id="WP_099640853.1">
    <property type="nucleotide sequence ID" value="NZ_JAQPZX010000061.1"/>
</dbReference>
<keyword evidence="1" id="KW-0472">Membrane</keyword>
<protein>
    <submittedName>
        <fullName evidence="2">Uncharacterized protein</fullName>
    </submittedName>
</protein>
<gene>
    <name evidence="2" type="ORF">CEX98_04095</name>
</gene>
<accession>A0A2A5JU48</accession>
<evidence type="ECO:0000313" key="2">
    <source>
        <dbReference type="EMBL" id="PCK33002.1"/>
    </source>
</evidence>
<reference evidence="3" key="1">
    <citation type="journal article" date="2019" name="Genome Announc.">
        <title>Draft Genome Sequence of Pseudoalteromonas piscicida Strain 36Y ROTHPW, an Hypersaline Seawater Isolate from the South Coast of Sonora, Mexico.</title>
        <authorList>
            <person name="Sanchez-Diaz R."/>
            <person name="Molina-Garza Z.J."/>
            <person name="Cruz-Suarez L.E."/>
            <person name="Selvin J."/>
            <person name="Kiran G.S."/>
            <person name="Ibarra-Gamez J.C."/>
            <person name="Gomez-Gil B."/>
            <person name="Galaviz-Silva L."/>
        </authorList>
    </citation>
    <scope>NUCLEOTIDE SEQUENCE [LARGE SCALE GENOMIC DNA]</scope>
    <source>
        <strain evidence="3">36Y_RITHPW</strain>
    </source>
</reference>
<feature type="transmembrane region" description="Helical" evidence="1">
    <location>
        <begin position="38"/>
        <end position="58"/>
    </location>
</feature>
<dbReference type="EMBL" id="NKHF01000021">
    <property type="protein sequence ID" value="PCK33002.1"/>
    <property type="molecule type" value="Genomic_DNA"/>
</dbReference>
<comment type="caution">
    <text evidence="2">The sequence shown here is derived from an EMBL/GenBank/DDBJ whole genome shotgun (WGS) entry which is preliminary data.</text>
</comment>
<sequence length="82" mass="9624">MKFIISFFPALVLTKVVFYVWGFDYLLTSDPFDFGKLLVDVSVFGFFYFISVLAYDYFFGEKLQLERPVGKPSLSKKRKRSI</sequence>
<organism evidence="2 3">
    <name type="scientific">Pseudoalteromonas piscicida</name>
    <dbReference type="NCBI Taxonomy" id="43662"/>
    <lineage>
        <taxon>Bacteria</taxon>
        <taxon>Pseudomonadati</taxon>
        <taxon>Pseudomonadota</taxon>
        <taxon>Gammaproteobacteria</taxon>
        <taxon>Alteromonadales</taxon>
        <taxon>Pseudoalteromonadaceae</taxon>
        <taxon>Pseudoalteromonas</taxon>
    </lineage>
</organism>
<evidence type="ECO:0000256" key="1">
    <source>
        <dbReference type="SAM" id="Phobius"/>
    </source>
</evidence>